<dbReference type="AlphaFoldDB" id="A0A8J5HUL4"/>
<reference evidence="5 6" key="1">
    <citation type="submission" date="2020-08" db="EMBL/GenBank/DDBJ databases">
        <title>Plant Genome Project.</title>
        <authorList>
            <person name="Zhang R.-G."/>
        </authorList>
    </citation>
    <scope>NUCLEOTIDE SEQUENCE [LARGE SCALE GENOMIC DNA]</scope>
    <source>
        <tissue evidence="5">Rhizome</tissue>
    </source>
</reference>
<feature type="domain" description="AB hydrolase-1" evidence="4">
    <location>
        <begin position="85"/>
        <end position="335"/>
    </location>
</feature>
<dbReference type="EMBL" id="JACMSC010000004">
    <property type="protein sequence ID" value="KAG6525544.1"/>
    <property type="molecule type" value="Genomic_DNA"/>
</dbReference>
<evidence type="ECO:0000259" key="4">
    <source>
        <dbReference type="Pfam" id="PF00561"/>
    </source>
</evidence>
<evidence type="ECO:0000256" key="2">
    <source>
        <dbReference type="ARBA" id="ARBA00022801"/>
    </source>
</evidence>
<feature type="region of interest" description="Disordered" evidence="3">
    <location>
        <begin position="1"/>
        <end position="30"/>
    </location>
</feature>
<keyword evidence="2" id="KW-0378">Hydrolase</keyword>
<dbReference type="InterPro" id="IPR000073">
    <property type="entry name" value="AB_hydrolase_1"/>
</dbReference>
<evidence type="ECO:0000256" key="1">
    <source>
        <dbReference type="ARBA" id="ARBA00008645"/>
    </source>
</evidence>
<dbReference type="GO" id="GO:0016787">
    <property type="term" value="F:hydrolase activity"/>
    <property type="evidence" value="ECO:0007669"/>
    <property type="project" value="UniProtKB-KW"/>
</dbReference>
<evidence type="ECO:0000313" key="5">
    <source>
        <dbReference type="EMBL" id="KAG6525544.1"/>
    </source>
</evidence>
<proteinExistence type="inferred from homology"/>
<comment type="caution">
    <text evidence="5">The sequence shown here is derived from an EMBL/GenBank/DDBJ whole genome shotgun (WGS) entry which is preliminary data.</text>
</comment>
<keyword evidence="6" id="KW-1185">Reference proteome</keyword>
<name>A0A8J5HUL4_ZINOF</name>
<evidence type="ECO:0000313" key="6">
    <source>
        <dbReference type="Proteomes" id="UP000734854"/>
    </source>
</evidence>
<comment type="similarity">
    <text evidence="1">Belongs to the AB hydrolase superfamily.</text>
</comment>
<gene>
    <name evidence="5" type="ORF">ZIOFF_015506</name>
</gene>
<protein>
    <recommendedName>
        <fullName evidence="4">AB hydrolase-1 domain-containing protein</fullName>
    </recommendedName>
</protein>
<accession>A0A8J5HUL4</accession>
<dbReference type="Gene3D" id="3.40.50.1820">
    <property type="entry name" value="alpha/beta hydrolase"/>
    <property type="match status" value="1"/>
</dbReference>
<dbReference type="Proteomes" id="UP000734854">
    <property type="component" value="Unassembled WGS sequence"/>
</dbReference>
<dbReference type="Pfam" id="PF00561">
    <property type="entry name" value="Abhydrolase_1"/>
    <property type="match status" value="1"/>
</dbReference>
<organism evidence="5 6">
    <name type="scientific">Zingiber officinale</name>
    <name type="common">Ginger</name>
    <name type="synonym">Amomum zingiber</name>
    <dbReference type="NCBI Taxonomy" id="94328"/>
    <lineage>
        <taxon>Eukaryota</taxon>
        <taxon>Viridiplantae</taxon>
        <taxon>Streptophyta</taxon>
        <taxon>Embryophyta</taxon>
        <taxon>Tracheophyta</taxon>
        <taxon>Spermatophyta</taxon>
        <taxon>Magnoliopsida</taxon>
        <taxon>Liliopsida</taxon>
        <taxon>Zingiberales</taxon>
        <taxon>Zingiberaceae</taxon>
        <taxon>Zingiber</taxon>
    </lineage>
</organism>
<dbReference type="FunFam" id="3.40.50.1820:FF:000042">
    <property type="entry name" value="probable strigolactone esterase DAD2"/>
    <property type="match status" value="1"/>
</dbReference>
<dbReference type="SUPFAM" id="SSF53474">
    <property type="entry name" value="alpha/beta-Hydrolases"/>
    <property type="match status" value="1"/>
</dbReference>
<dbReference type="PANTHER" id="PTHR43039">
    <property type="entry name" value="ESTERASE-RELATED"/>
    <property type="match status" value="1"/>
</dbReference>
<sequence>MAESRGREEEVARPKVEATKRAARKEAAKRVVRREEAKRAVRREAAKKAMKRVVRREATKRAVRRSQRRMVDLIANVRLIGEGEPTVVLAHGYGIDQSTWDLLLPHLSRSHRLLLFDWNFAGAGSGIADADEHGIVDTDEGGLDLSSWSSLSALAEAVVALMERLQVRGAILVGHSMSAMIGCIASTRNPRLFSHLVLLSASPRYLNSGDGYEGGFEMTNVEQLLSNIKSDFHSWIDNFIPLAVGITGAAATMVDKFKASFRSMKPAIAYTVARAVFLCDLRDIVDEVETPTTIIQTSNDFVVPVAVGRYLQRRINKGQATLEIIDGDGHFPQLVAVPELLQILDRVLQHVV</sequence>
<evidence type="ECO:0000256" key="3">
    <source>
        <dbReference type="SAM" id="MobiDB-lite"/>
    </source>
</evidence>
<dbReference type="InterPro" id="IPR029058">
    <property type="entry name" value="AB_hydrolase_fold"/>
</dbReference>